<dbReference type="EMBL" id="JAAXMD010000032">
    <property type="protein sequence ID" value="NKQ24052.1"/>
    <property type="molecule type" value="Genomic_DNA"/>
</dbReference>
<keyword evidence="1" id="KW-0805">Transcription regulation</keyword>
<organism evidence="7 8">
    <name type="scientific">Streptomyces galbus</name>
    <dbReference type="NCBI Taxonomy" id="33898"/>
    <lineage>
        <taxon>Bacteria</taxon>
        <taxon>Bacillati</taxon>
        <taxon>Actinomycetota</taxon>
        <taxon>Actinomycetes</taxon>
        <taxon>Kitasatosporales</taxon>
        <taxon>Streptomycetaceae</taxon>
        <taxon>Streptomyces</taxon>
    </lineage>
</organism>
<dbReference type="RefSeq" id="WP_168372681.1">
    <property type="nucleotide sequence ID" value="NZ_JAAXMD010000032.1"/>
</dbReference>
<dbReference type="SUPFAM" id="SSF46689">
    <property type="entry name" value="Homeodomain-like"/>
    <property type="match status" value="1"/>
</dbReference>
<comment type="caution">
    <text evidence="7">The sequence shown here is derived from an EMBL/GenBank/DDBJ whole genome shotgun (WGS) entry which is preliminary data.</text>
</comment>
<evidence type="ECO:0000256" key="5">
    <source>
        <dbReference type="SAM" id="MobiDB-lite"/>
    </source>
</evidence>
<dbReference type="InterPro" id="IPR001647">
    <property type="entry name" value="HTH_TetR"/>
</dbReference>
<dbReference type="InterPro" id="IPR009057">
    <property type="entry name" value="Homeodomain-like_sf"/>
</dbReference>
<dbReference type="Gene3D" id="1.10.357.10">
    <property type="entry name" value="Tetracycline Repressor, domain 2"/>
    <property type="match status" value="1"/>
</dbReference>
<evidence type="ECO:0000313" key="8">
    <source>
        <dbReference type="Proteomes" id="UP000744032"/>
    </source>
</evidence>
<evidence type="ECO:0000256" key="1">
    <source>
        <dbReference type="ARBA" id="ARBA00023015"/>
    </source>
</evidence>
<feature type="compositionally biased region" description="Polar residues" evidence="5">
    <location>
        <begin position="353"/>
        <end position="366"/>
    </location>
</feature>
<keyword evidence="2 4" id="KW-0238">DNA-binding</keyword>
<evidence type="ECO:0000259" key="6">
    <source>
        <dbReference type="PROSITE" id="PS50977"/>
    </source>
</evidence>
<dbReference type="Proteomes" id="UP000744032">
    <property type="component" value="Unassembled WGS sequence"/>
</dbReference>
<dbReference type="Gene3D" id="1.10.10.60">
    <property type="entry name" value="Homeodomain-like"/>
    <property type="match status" value="1"/>
</dbReference>
<feature type="DNA-binding region" description="H-T-H motif" evidence="4">
    <location>
        <begin position="58"/>
        <end position="77"/>
    </location>
</feature>
<feature type="compositionally biased region" description="Polar residues" evidence="5">
    <location>
        <begin position="381"/>
        <end position="390"/>
    </location>
</feature>
<name>A0ABX1IFU5_STRGB</name>
<dbReference type="InterPro" id="IPR036271">
    <property type="entry name" value="Tet_transcr_reg_TetR-rel_C_sf"/>
</dbReference>
<dbReference type="Pfam" id="PF00440">
    <property type="entry name" value="TetR_N"/>
    <property type="match status" value="1"/>
</dbReference>
<keyword evidence="3" id="KW-0804">Transcription</keyword>
<dbReference type="InterPro" id="IPR004111">
    <property type="entry name" value="Repressor_TetR_C"/>
</dbReference>
<dbReference type="Pfam" id="PF02909">
    <property type="entry name" value="TetR_C_1"/>
    <property type="match status" value="1"/>
</dbReference>
<evidence type="ECO:0000256" key="3">
    <source>
        <dbReference type="ARBA" id="ARBA00023163"/>
    </source>
</evidence>
<gene>
    <name evidence="7" type="ORF">HF200_06130</name>
</gene>
<keyword evidence="8" id="KW-1185">Reference proteome</keyword>
<proteinExistence type="predicted"/>
<dbReference type="PROSITE" id="PS50977">
    <property type="entry name" value="HTH_TETR_2"/>
    <property type="match status" value="1"/>
</dbReference>
<feature type="domain" description="HTH tetR-type" evidence="6">
    <location>
        <begin position="35"/>
        <end position="95"/>
    </location>
</feature>
<dbReference type="SUPFAM" id="SSF48498">
    <property type="entry name" value="Tetracyclin repressor-like, C-terminal domain"/>
    <property type="match status" value="1"/>
</dbReference>
<evidence type="ECO:0000256" key="2">
    <source>
        <dbReference type="ARBA" id="ARBA00023125"/>
    </source>
</evidence>
<feature type="region of interest" description="Disordered" evidence="5">
    <location>
        <begin position="353"/>
        <end position="390"/>
    </location>
</feature>
<accession>A0ABX1IFU5</accession>
<evidence type="ECO:0000313" key="7">
    <source>
        <dbReference type="EMBL" id="NKQ24052.1"/>
    </source>
</evidence>
<sequence>MVIFAGQGDARRSMSLLWRTAASGGPAPKPGPKPGLDVETIVATGIAVADEEGMAALSMRAVGTRLGRTAMALYTYVPSKNELVDLMHDRVLAELPTQYDISAGWRPALTAWADDAWAFYLDHPWVLQVSQARPVLGPNEYARLETVVRILGATGLEPLRVRRVISVLFQFVRGMALVATEHRQAASETGVPDEQWWAQRSALMTEFAPDFTERYPALAALESTASLAAMTEAGDAASHMEREAREAYRVGLDLILDGVEAAARADSDGTLHVSAGTPWRCRRGRVIRHVLHTEAIGFEAECIPISHLRPETFIDAISDGDYRFWGLRLCWLEGRAEWCEMHPPILGESRCSISPSTTGATANQSAAGPPRRPALADPASRNESSPLGSA</sequence>
<evidence type="ECO:0000256" key="4">
    <source>
        <dbReference type="PROSITE-ProRule" id="PRU00335"/>
    </source>
</evidence>
<protein>
    <submittedName>
        <fullName evidence="7">TetR/AcrR family transcriptional regulator</fullName>
    </submittedName>
</protein>
<reference evidence="7 8" key="1">
    <citation type="submission" date="2020-04" db="EMBL/GenBank/DDBJ databases">
        <title>Genome sequence of Streptomyces galbus strain I339.</title>
        <authorList>
            <person name="Silva E.A.N."/>
            <person name="Merces M."/>
            <person name="Castelo Branco A.P.O.T."/>
            <person name="Vasconcelos P.C."/>
            <person name="Costa N.P."/>
            <person name="Marinho G.C.S."/>
            <person name="Oliveira C.J.B."/>
            <person name="Araujo D."/>
            <person name="Rodrigues Junior V.S."/>
            <person name="Almeida R."/>
            <person name="Silva Filho U.R."/>
            <person name="Andrade A.S.A."/>
            <person name="Cibulski S.P."/>
        </authorList>
    </citation>
    <scope>NUCLEOTIDE SEQUENCE [LARGE SCALE GENOMIC DNA]</scope>
    <source>
        <strain evidence="7 8">I339</strain>
    </source>
</reference>